<dbReference type="AlphaFoldDB" id="A0A9R1AQM5"/>
<reference evidence="2 3" key="1">
    <citation type="submission" date="2017-09" db="EMBL/GenBank/DDBJ databases">
        <authorList>
            <consortium name="International Durum Wheat Genome Sequencing Consortium (IDWGSC)"/>
            <person name="Milanesi L."/>
        </authorList>
    </citation>
    <scope>NUCLEOTIDE SEQUENCE [LARGE SCALE GENOMIC DNA]</scope>
    <source>
        <strain evidence="3">cv. Svevo</strain>
    </source>
</reference>
<evidence type="ECO:0008006" key="4">
    <source>
        <dbReference type="Google" id="ProtNLM"/>
    </source>
</evidence>
<proteinExistence type="predicted"/>
<evidence type="ECO:0000313" key="3">
    <source>
        <dbReference type="Proteomes" id="UP000324705"/>
    </source>
</evidence>
<protein>
    <recommendedName>
        <fullName evidence="4">Protein kinase domain-containing protein</fullName>
    </recommendedName>
</protein>
<feature type="compositionally biased region" description="Gly residues" evidence="1">
    <location>
        <begin position="14"/>
        <end position="23"/>
    </location>
</feature>
<evidence type="ECO:0000256" key="1">
    <source>
        <dbReference type="SAM" id="MobiDB-lite"/>
    </source>
</evidence>
<organism evidence="2 3">
    <name type="scientific">Triticum turgidum subsp. durum</name>
    <name type="common">Durum wheat</name>
    <name type="synonym">Triticum durum</name>
    <dbReference type="NCBI Taxonomy" id="4567"/>
    <lineage>
        <taxon>Eukaryota</taxon>
        <taxon>Viridiplantae</taxon>
        <taxon>Streptophyta</taxon>
        <taxon>Embryophyta</taxon>
        <taxon>Tracheophyta</taxon>
        <taxon>Spermatophyta</taxon>
        <taxon>Magnoliopsida</taxon>
        <taxon>Liliopsida</taxon>
        <taxon>Poales</taxon>
        <taxon>Poaceae</taxon>
        <taxon>BOP clade</taxon>
        <taxon>Pooideae</taxon>
        <taxon>Triticodae</taxon>
        <taxon>Triticeae</taxon>
        <taxon>Triticinae</taxon>
        <taxon>Triticum</taxon>
    </lineage>
</organism>
<keyword evidence="3" id="KW-1185">Reference proteome</keyword>
<evidence type="ECO:0000313" key="2">
    <source>
        <dbReference type="EMBL" id="VAI36588.1"/>
    </source>
</evidence>
<dbReference type="Gramene" id="TRITD5Bv1G198000.1">
    <property type="protein sequence ID" value="TRITD5Bv1G198000.1"/>
    <property type="gene ID" value="TRITD5Bv1G198000"/>
</dbReference>
<sequence length="119" mass="12401">MNSLTATGSSSGAGSSGGGGGGEMRAADGEGYLRADGFDLVNLDMQLEKTRSRVWLDQQRGASPAQPGELLEWEIDLAKLDIQNQVASGTFGVVYRGTYDGNDVAGEKSNTLPSIASIM</sequence>
<gene>
    <name evidence="2" type="ORF">TRITD_5Bv1G198000</name>
</gene>
<dbReference type="Gene3D" id="3.30.200.20">
    <property type="entry name" value="Phosphorylase Kinase, domain 1"/>
    <property type="match status" value="1"/>
</dbReference>
<accession>A0A9R1AQM5</accession>
<dbReference type="EMBL" id="LT934120">
    <property type="protein sequence ID" value="VAI36588.1"/>
    <property type="molecule type" value="Genomic_DNA"/>
</dbReference>
<dbReference type="Proteomes" id="UP000324705">
    <property type="component" value="Chromosome 5B"/>
</dbReference>
<feature type="region of interest" description="Disordered" evidence="1">
    <location>
        <begin position="1"/>
        <end position="28"/>
    </location>
</feature>
<name>A0A9R1AQM5_TRITD</name>